<feature type="domain" description="Metallo-beta-lactamase" evidence="1">
    <location>
        <begin position="8"/>
        <end position="94"/>
    </location>
</feature>
<evidence type="ECO:0000259" key="1">
    <source>
        <dbReference type="Pfam" id="PF12706"/>
    </source>
</evidence>
<proteinExistence type="predicted"/>
<dbReference type="Proteomes" id="UP000033423">
    <property type="component" value="Unassembled WGS sequence"/>
</dbReference>
<protein>
    <submittedName>
        <fullName evidence="2">Ribonuclease Z</fullName>
    </submittedName>
</protein>
<dbReference type="PANTHER" id="PTHR46018">
    <property type="entry name" value="ZINC PHOSPHODIESTERASE ELAC PROTEIN 1"/>
    <property type="match status" value="1"/>
</dbReference>
<reference evidence="2 3" key="1">
    <citation type="submission" date="2015-02" db="EMBL/GenBank/DDBJ databases">
        <title>Single-cell genomics of uncultivated deep-branching MTB reveals a conserved set of magnetosome genes.</title>
        <authorList>
            <person name="Kolinko S."/>
            <person name="Richter M."/>
            <person name="Glockner F.O."/>
            <person name="Brachmann A."/>
            <person name="Schuler D."/>
        </authorList>
    </citation>
    <scope>NUCLEOTIDE SEQUENCE [LARGE SCALE GENOMIC DNA]</scope>
    <source>
        <strain evidence="2">TM-1</strain>
    </source>
</reference>
<name>A0A0F3GMU7_9BACT</name>
<accession>A0A0F3GMU7</accession>
<dbReference type="InterPro" id="IPR036866">
    <property type="entry name" value="RibonucZ/Hydroxyglut_hydro"/>
</dbReference>
<keyword evidence="3" id="KW-1185">Reference proteome</keyword>
<dbReference type="Pfam" id="PF12706">
    <property type="entry name" value="Lactamase_B_2"/>
    <property type="match status" value="1"/>
</dbReference>
<dbReference type="PANTHER" id="PTHR46018:SF2">
    <property type="entry name" value="ZINC PHOSPHODIESTERASE ELAC PROTEIN 1"/>
    <property type="match status" value="1"/>
</dbReference>
<comment type="caution">
    <text evidence="2">The sequence shown here is derived from an EMBL/GenBank/DDBJ whole genome shotgun (WGS) entry which is preliminary data.</text>
</comment>
<dbReference type="AlphaFoldDB" id="A0A0F3GMU7"/>
<gene>
    <name evidence="2" type="ORF">MBAV_004525</name>
</gene>
<evidence type="ECO:0000313" key="3">
    <source>
        <dbReference type="Proteomes" id="UP000033423"/>
    </source>
</evidence>
<dbReference type="InterPro" id="IPR001279">
    <property type="entry name" value="Metallo-B-lactamas"/>
</dbReference>
<dbReference type="SUPFAM" id="SSF56281">
    <property type="entry name" value="Metallo-hydrolase/oxidoreductase"/>
    <property type="match status" value="1"/>
</dbReference>
<dbReference type="Gene3D" id="3.60.15.10">
    <property type="entry name" value="Ribonuclease Z/Hydroxyacylglutathione hydrolase-like"/>
    <property type="match status" value="1"/>
</dbReference>
<dbReference type="EMBL" id="LACI01001969">
    <property type="protein sequence ID" value="KJU83269.1"/>
    <property type="molecule type" value="Genomic_DNA"/>
</dbReference>
<sequence length="329" mass="36818">MKTTFFCRVLNDPFNDPILFVRFRRQSNAFAFDLGDISALSAREVQKIVNVFVTHMHIDHFIGFDPLIRCLLGRETPVNIYGPDGIIEAVQSKLKGFTWNLIKQYPLKVEVCELTDSEALRASFYAQEGFCRIDRPTLPRSPEILSYDGISVEACGFDHGIPVLGYSLKEDFHINVNKALLDERGFTVGPWLNTLKSAIRSGNNAQEFVLNDRVYTLEELRSLVLIARGQKVCYITDISPTQDNIDKAIALAGDADVLYIEAFFLEADTERSLRRNHLTTTLAGYIAKQAGVKVVEVVHVSPKYISAYSEVISEVLAAFGGEEGGFKHS</sequence>
<dbReference type="GO" id="GO:0042781">
    <property type="term" value="F:3'-tRNA processing endoribonuclease activity"/>
    <property type="evidence" value="ECO:0007669"/>
    <property type="project" value="TreeGrafter"/>
</dbReference>
<evidence type="ECO:0000313" key="2">
    <source>
        <dbReference type="EMBL" id="KJU83269.1"/>
    </source>
</evidence>
<dbReference type="NCBIfam" id="NF002558">
    <property type="entry name" value="PRK02126.1"/>
    <property type="match status" value="1"/>
</dbReference>
<organism evidence="2 3">
    <name type="scientific">Candidatus Magnetobacterium bavaricum</name>
    <dbReference type="NCBI Taxonomy" id="29290"/>
    <lineage>
        <taxon>Bacteria</taxon>
        <taxon>Pseudomonadati</taxon>
        <taxon>Nitrospirota</taxon>
        <taxon>Thermodesulfovibrionia</taxon>
        <taxon>Thermodesulfovibrionales</taxon>
        <taxon>Candidatus Magnetobacteriaceae</taxon>
        <taxon>Candidatus Magnetobacterium</taxon>
    </lineage>
</organism>